<dbReference type="InterPro" id="IPR000792">
    <property type="entry name" value="Tscrpt_reg_LuxR_C"/>
</dbReference>
<name>A0A7L4ZIU6_9FLAO</name>
<dbReference type="GO" id="GO:0000160">
    <property type="term" value="P:phosphorelay signal transduction system"/>
    <property type="evidence" value="ECO:0007669"/>
    <property type="project" value="InterPro"/>
</dbReference>
<dbReference type="Gene3D" id="1.10.10.10">
    <property type="entry name" value="Winged helix-like DNA-binding domain superfamily/Winged helix DNA-binding domain"/>
    <property type="match status" value="1"/>
</dbReference>
<reference evidence="6 7" key="1">
    <citation type="journal article" date="2013" name="Int. J. Syst. Evol. Microbiol.">
        <title>Kordia antarctica sp. nov., isolated from Antarctic seawater.</title>
        <authorList>
            <person name="Baek K."/>
            <person name="Choi A."/>
            <person name="Kang I."/>
            <person name="Lee K."/>
            <person name="Cho J.C."/>
        </authorList>
    </citation>
    <scope>NUCLEOTIDE SEQUENCE [LARGE SCALE GENOMIC DNA]</scope>
    <source>
        <strain evidence="6 7">IMCC3317</strain>
    </source>
</reference>
<dbReference type="GO" id="GO:0003677">
    <property type="term" value="F:DNA binding"/>
    <property type="evidence" value="ECO:0007669"/>
    <property type="project" value="UniProtKB-KW"/>
</dbReference>
<dbReference type="InterPro" id="IPR036388">
    <property type="entry name" value="WH-like_DNA-bd_sf"/>
</dbReference>
<accession>A0A7L4ZIU6</accession>
<feature type="domain" description="Response regulatory" evidence="5">
    <location>
        <begin position="6"/>
        <end position="125"/>
    </location>
</feature>
<dbReference type="InterPro" id="IPR016032">
    <property type="entry name" value="Sig_transdc_resp-reg_C-effctor"/>
</dbReference>
<dbReference type="PANTHER" id="PTHR45566">
    <property type="entry name" value="HTH-TYPE TRANSCRIPTIONAL REGULATOR YHJB-RELATED"/>
    <property type="match status" value="1"/>
</dbReference>
<dbReference type="PROSITE" id="PS50110">
    <property type="entry name" value="RESPONSE_REGULATORY"/>
    <property type="match status" value="1"/>
</dbReference>
<keyword evidence="2" id="KW-0238">DNA-binding</keyword>
<dbReference type="KEGG" id="kan:IMCC3317_17700"/>
<dbReference type="OrthoDB" id="9795108at2"/>
<dbReference type="PRINTS" id="PR00038">
    <property type="entry name" value="HTHLUXR"/>
</dbReference>
<dbReference type="InterPro" id="IPR001789">
    <property type="entry name" value="Sig_transdc_resp-reg_receiver"/>
</dbReference>
<protein>
    <submittedName>
        <fullName evidence="6">Transcriptional regulatory protein UhpA</fullName>
    </submittedName>
</protein>
<dbReference type="SUPFAM" id="SSF46894">
    <property type="entry name" value="C-terminal effector domain of the bipartite response regulators"/>
    <property type="match status" value="1"/>
</dbReference>
<dbReference type="RefSeq" id="WP_160129115.1">
    <property type="nucleotide sequence ID" value="NZ_CP019288.1"/>
</dbReference>
<dbReference type="PANTHER" id="PTHR45566:SF1">
    <property type="entry name" value="HTH-TYPE TRANSCRIPTIONAL REGULATOR YHJB-RELATED"/>
    <property type="match status" value="1"/>
</dbReference>
<dbReference type="SMART" id="SM00421">
    <property type="entry name" value="HTH_LUXR"/>
    <property type="match status" value="1"/>
</dbReference>
<proteinExistence type="predicted"/>
<evidence type="ECO:0000313" key="7">
    <source>
        <dbReference type="Proteomes" id="UP000464657"/>
    </source>
</evidence>
<feature type="domain" description="HTH luxR-type" evidence="4">
    <location>
        <begin position="140"/>
        <end position="205"/>
    </location>
</feature>
<dbReference type="InterPro" id="IPR058245">
    <property type="entry name" value="NreC/VraR/RcsB-like_REC"/>
</dbReference>
<sequence>MKSSLTIMIIDDSILFSEGLEQLLMYNSLVKNVISCHNYEQAAKNLENSIVDIILLDLNFETNEYDGFSIAKLIRERYPKIKIIILTQHAKVDYYETLIEDYNLDGYVDKQLSAKNVFDAIQEVFKGNKYVDKNITKMLLLGKWLKLSKRENEVIELISKGITQKETALELYISPKTVESHLKNLCERFNVKNSVELINTYTNYKKSNRENYEKTTAPFQQRKIE</sequence>
<dbReference type="SMART" id="SM00448">
    <property type="entry name" value="REC"/>
    <property type="match status" value="1"/>
</dbReference>
<evidence type="ECO:0000259" key="4">
    <source>
        <dbReference type="PROSITE" id="PS50043"/>
    </source>
</evidence>
<dbReference type="Pfam" id="PF00072">
    <property type="entry name" value="Response_reg"/>
    <property type="match status" value="1"/>
</dbReference>
<dbReference type="CDD" id="cd06170">
    <property type="entry name" value="LuxR_C_like"/>
    <property type="match status" value="1"/>
</dbReference>
<dbReference type="GO" id="GO:0006355">
    <property type="term" value="P:regulation of DNA-templated transcription"/>
    <property type="evidence" value="ECO:0007669"/>
    <property type="project" value="InterPro"/>
</dbReference>
<dbReference type="AlphaFoldDB" id="A0A7L4ZIU6"/>
<evidence type="ECO:0000256" key="1">
    <source>
        <dbReference type="ARBA" id="ARBA00022553"/>
    </source>
</evidence>
<dbReference type="CDD" id="cd17535">
    <property type="entry name" value="REC_NarL-like"/>
    <property type="match status" value="1"/>
</dbReference>
<dbReference type="PROSITE" id="PS50043">
    <property type="entry name" value="HTH_LUXR_2"/>
    <property type="match status" value="1"/>
</dbReference>
<dbReference type="SUPFAM" id="SSF52172">
    <property type="entry name" value="CheY-like"/>
    <property type="match status" value="1"/>
</dbReference>
<evidence type="ECO:0000313" key="6">
    <source>
        <dbReference type="EMBL" id="QHI36407.1"/>
    </source>
</evidence>
<dbReference type="InterPro" id="IPR051015">
    <property type="entry name" value="EvgA-like"/>
</dbReference>
<dbReference type="Proteomes" id="UP000464657">
    <property type="component" value="Chromosome"/>
</dbReference>
<gene>
    <name evidence="6" type="primary">uhpA</name>
    <name evidence="6" type="ORF">IMCC3317_17700</name>
</gene>
<keyword evidence="1 3" id="KW-0597">Phosphoprotein</keyword>
<evidence type="ECO:0000256" key="2">
    <source>
        <dbReference type="ARBA" id="ARBA00023125"/>
    </source>
</evidence>
<dbReference type="EMBL" id="CP019288">
    <property type="protein sequence ID" value="QHI36407.1"/>
    <property type="molecule type" value="Genomic_DNA"/>
</dbReference>
<evidence type="ECO:0000256" key="3">
    <source>
        <dbReference type="PROSITE-ProRule" id="PRU00169"/>
    </source>
</evidence>
<dbReference type="Pfam" id="PF00196">
    <property type="entry name" value="GerE"/>
    <property type="match status" value="1"/>
</dbReference>
<dbReference type="InterPro" id="IPR011006">
    <property type="entry name" value="CheY-like_superfamily"/>
</dbReference>
<feature type="modified residue" description="4-aspartylphosphate" evidence="3">
    <location>
        <position position="57"/>
    </location>
</feature>
<organism evidence="6 7">
    <name type="scientific">Kordia antarctica</name>
    <dbReference type="NCBI Taxonomy" id="1218801"/>
    <lineage>
        <taxon>Bacteria</taxon>
        <taxon>Pseudomonadati</taxon>
        <taxon>Bacteroidota</taxon>
        <taxon>Flavobacteriia</taxon>
        <taxon>Flavobacteriales</taxon>
        <taxon>Flavobacteriaceae</taxon>
        <taxon>Kordia</taxon>
    </lineage>
</organism>
<evidence type="ECO:0000259" key="5">
    <source>
        <dbReference type="PROSITE" id="PS50110"/>
    </source>
</evidence>
<dbReference type="Gene3D" id="3.40.50.2300">
    <property type="match status" value="1"/>
</dbReference>
<keyword evidence="7" id="KW-1185">Reference proteome</keyword>